<dbReference type="SUPFAM" id="SSF56672">
    <property type="entry name" value="DNA/RNA polymerases"/>
    <property type="match status" value="1"/>
</dbReference>
<feature type="region of interest" description="Disordered" evidence="1">
    <location>
        <begin position="277"/>
        <end position="298"/>
    </location>
</feature>
<feature type="region of interest" description="Disordered" evidence="1">
    <location>
        <begin position="316"/>
        <end position="341"/>
    </location>
</feature>
<sequence length="418" mass="46925">MSADIHAPGTNNSIQSSTLFPTVAIHTKLLTLRRSGSILQGYSYFREHKNRRRPAASQLTVSQLQHRNPQHRSPFEDNRTLRSTIAKAGSPVGDIRLINDYSIPHGQSVNDFTDRSNYPSISYNPPRDIAKRIHHLSTSHVGECILMMLGDVAGAFRHLPIHADSVHMFSFIFDNLLVIDLACGFGWCGSPAFYSLAGTIINARYEHGNRLTRQFTGNVWCDDHTCIEVDVKTRCTDANISLRQAMATVLGPTAINELKCKTLGCCGTQRPQQYQFQPINSQRHRHGPTSCLQQGRHHAPPCLRQSGAYAMSRAAFRRPGRSSDLSRKRPHDRPSGGRALSQSSLDDLRWFVTILYNPQHFNSIPVIYFADASAPQYHVFMDASGDGLCTLEPSLKTYIRQPFSREDIRDNSHQRSTT</sequence>
<dbReference type="AlphaFoldDB" id="A0A9W6U1N3"/>
<feature type="region of interest" description="Disordered" evidence="1">
    <location>
        <begin position="49"/>
        <end position="77"/>
    </location>
</feature>
<dbReference type="Proteomes" id="UP001165121">
    <property type="component" value="Unassembled WGS sequence"/>
</dbReference>
<accession>A0A9W6U1N3</accession>
<keyword evidence="3" id="KW-1185">Reference proteome</keyword>
<dbReference type="EMBL" id="BSXT01000294">
    <property type="protein sequence ID" value="GMF23714.1"/>
    <property type="molecule type" value="Genomic_DNA"/>
</dbReference>
<protein>
    <submittedName>
        <fullName evidence="2">Unnamed protein product</fullName>
    </submittedName>
</protein>
<feature type="compositionally biased region" description="Polar residues" evidence="1">
    <location>
        <begin position="57"/>
        <end position="67"/>
    </location>
</feature>
<organism evidence="2 3">
    <name type="scientific">Phytophthora fragariaefolia</name>
    <dbReference type="NCBI Taxonomy" id="1490495"/>
    <lineage>
        <taxon>Eukaryota</taxon>
        <taxon>Sar</taxon>
        <taxon>Stramenopiles</taxon>
        <taxon>Oomycota</taxon>
        <taxon>Peronosporomycetes</taxon>
        <taxon>Peronosporales</taxon>
        <taxon>Peronosporaceae</taxon>
        <taxon>Phytophthora</taxon>
    </lineage>
</organism>
<comment type="caution">
    <text evidence="2">The sequence shown here is derived from an EMBL/GenBank/DDBJ whole genome shotgun (WGS) entry which is preliminary data.</text>
</comment>
<evidence type="ECO:0000256" key="1">
    <source>
        <dbReference type="SAM" id="MobiDB-lite"/>
    </source>
</evidence>
<evidence type="ECO:0000313" key="2">
    <source>
        <dbReference type="EMBL" id="GMF23714.1"/>
    </source>
</evidence>
<evidence type="ECO:0000313" key="3">
    <source>
        <dbReference type="Proteomes" id="UP001165121"/>
    </source>
</evidence>
<name>A0A9W6U1N3_9STRA</name>
<dbReference type="OrthoDB" id="129591at2759"/>
<feature type="compositionally biased region" description="Basic and acidic residues" evidence="1">
    <location>
        <begin position="324"/>
        <end position="335"/>
    </location>
</feature>
<gene>
    <name evidence="2" type="ORF">Pfra01_000381900</name>
</gene>
<proteinExistence type="predicted"/>
<reference evidence="2" key="1">
    <citation type="submission" date="2023-04" db="EMBL/GenBank/DDBJ databases">
        <title>Phytophthora fragariaefolia NBRC 109709.</title>
        <authorList>
            <person name="Ichikawa N."/>
            <person name="Sato H."/>
            <person name="Tonouchi N."/>
        </authorList>
    </citation>
    <scope>NUCLEOTIDE SEQUENCE</scope>
    <source>
        <strain evidence="2">NBRC 109709</strain>
    </source>
</reference>
<dbReference type="InterPro" id="IPR043502">
    <property type="entry name" value="DNA/RNA_pol_sf"/>
</dbReference>